<dbReference type="Pfam" id="PF01042">
    <property type="entry name" value="Ribonuc_L-PSP"/>
    <property type="match status" value="1"/>
</dbReference>
<name>A0A1Y5Y833_KIBAR</name>
<dbReference type="InterPro" id="IPR006175">
    <property type="entry name" value="YjgF/YER057c/UK114"/>
</dbReference>
<dbReference type="RefSeq" id="WP_033391892.1">
    <property type="nucleotide sequence ID" value="NZ_FWXV01000018.1"/>
</dbReference>
<reference evidence="1 2" key="1">
    <citation type="submission" date="2017-04" db="EMBL/GenBank/DDBJ databases">
        <authorList>
            <person name="Afonso C.L."/>
            <person name="Miller P.J."/>
            <person name="Scott M.A."/>
            <person name="Spackman E."/>
            <person name="Goraichik I."/>
            <person name="Dimitrov K.M."/>
            <person name="Suarez D.L."/>
            <person name="Swayne D.E."/>
        </authorList>
    </citation>
    <scope>NUCLEOTIDE SEQUENCE [LARGE SCALE GENOMIC DNA]</scope>
    <source>
        <strain evidence="1 2">DSM 43828</strain>
    </source>
</reference>
<evidence type="ECO:0000313" key="2">
    <source>
        <dbReference type="Proteomes" id="UP000192674"/>
    </source>
</evidence>
<dbReference type="EMBL" id="FWXV01000018">
    <property type="protein sequence ID" value="SMD26973.1"/>
    <property type="molecule type" value="Genomic_DNA"/>
</dbReference>
<dbReference type="GO" id="GO:0019239">
    <property type="term" value="F:deaminase activity"/>
    <property type="evidence" value="ECO:0007669"/>
    <property type="project" value="TreeGrafter"/>
</dbReference>
<protein>
    <submittedName>
        <fullName evidence="1">Endoribonuclease L-PSP</fullName>
    </submittedName>
</protein>
<evidence type="ECO:0000313" key="1">
    <source>
        <dbReference type="EMBL" id="SMD26973.1"/>
    </source>
</evidence>
<accession>A0A1Y5Y833</accession>
<dbReference type="InterPro" id="IPR006311">
    <property type="entry name" value="TAT_signal"/>
</dbReference>
<dbReference type="Gene3D" id="3.30.1330.40">
    <property type="entry name" value="RutC-like"/>
    <property type="match status" value="1"/>
</dbReference>
<dbReference type="GO" id="GO:0005829">
    <property type="term" value="C:cytosol"/>
    <property type="evidence" value="ECO:0007669"/>
    <property type="project" value="TreeGrafter"/>
</dbReference>
<dbReference type="PANTHER" id="PTHR11803">
    <property type="entry name" value="2-IMINOBUTANOATE/2-IMINOPROPANOATE DEAMINASE RIDA"/>
    <property type="match status" value="1"/>
</dbReference>
<dbReference type="PROSITE" id="PS51318">
    <property type="entry name" value="TAT"/>
    <property type="match status" value="1"/>
</dbReference>
<organism evidence="1 2">
    <name type="scientific">Kibdelosporangium aridum</name>
    <dbReference type="NCBI Taxonomy" id="2030"/>
    <lineage>
        <taxon>Bacteria</taxon>
        <taxon>Bacillati</taxon>
        <taxon>Actinomycetota</taxon>
        <taxon>Actinomycetes</taxon>
        <taxon>Pseudonocardiales</taxon>
        <taxon>Pseudonocardiaceae</taxon>
        <taxon>Kibdelosporangium</taxon>
    </lineage>
</organism>
<keyword evidence="2" id="KW-1185">Reference proteome</keyword>
<dbReference type="PANTHER" id="PTHR11803:SF59">
    <property type="entry name" value="ENDORIBONUCLEASE"/>
    <property type="match status" value="1"/>
</dbReference>
<dbReference type="OrthoDB" id="9803101at2"/>
<dbReference type="SUPFAM" id="SSF55298">
    <property type="entry name" value="YjgF-like"/>
    <property type="match status" value="1"/>
</dbReference>
<gene>
    <name evidence="1" type="ORF">SAMN05661093_10560</name>
</gene>
<proteinExistence type="predicted"/>
<dbReference type="AlphaFoldDB" id="A0A1Y5Y833"/>
<dbReference type="InterPro" id="IPR035959">
    <property type="entry name" value="RutC-like_sf"/>
</dbReference>
<sequence>MNRFSRRRLGIVAGGTAAALGVGTTDAAASGGRKAPRPTEVRFNLPPGGTNPSIANGVAVGSMVAVYTSSGLGPAAANPSAPAGSPEQYVDLSLFPGGKLPAGVTVTEAQAWNTLTRIVDNLTTVGLRPRDVITMKCYLKRPAGASDADYAGWNRAYRQFFANVDLGTGAPIPVPTGTGAAAPAKILNPARPARATLEVAGLAVPGWLIEVEVQATYH</sequence>
<dbReference type="Proteomes" id="UP000192674">
    <property type="component" value="Unassembled WGS sequence"/>
</dbReference>